<keyword evidence="1" id="KW-0175">Coiled coil</keyword>
<evidence type="ECO:0000313" key="4">
    <source>
        <dbReference type="Proteomes" id="UP001055712"/>
    </source>
</evidence>
<dbReference type="EMBL" id="SIDB01000004">
    <property type="protein sequence ID" value="KAI3433346.1"/>
    <property type="molecule type" value="Genomic_DNA"/>
</dbReference>
<feature type="region of interest" description="Disordered" evidence="2">
    <location>
        <begin position="710"/>
        <end position="735"/>
    </location>
</feature>
<organism evidence="3 4">
    <name type="scientific">Chlorella vulgaris</name>
    <name type="common">Green alga</name>
    <dbReference type="NCBI Taxonomy" id="3077"/>
    <lineage>
        <taxon>Eukaryota</taxon>
        <taxon>Viridiplantae</taxon>
        <taxon>Chlorophyta</taxon>
        <taxon>core chlorophytes</taxon>
        <taxon>Trebouxiophyceae</taxon>
        <taxon>Chlorellales</taxon>
        <taxon>Chlorellaceae</taxon>
        <taxon>Chlorella clade</taxon>
        <taxon>Chlorella</taxon>
    </lineage>
</organism>
<proteinExistence type="predicted"/>
<feature type="coiled-coil region" evidence="1">
    <location>
        <begin position="234"/>
        <end position="275"/>
    </location>
</feature>
<sequence length="750" mass="76733">MSTVAARLAPQRPSRLVRSCSRKLPTGRRNAQLPGAPRRQSLPLAAISTDGGMQKGSASMEAEQQRSLEAVQMQSKVYAVRAATVALGTFITAARIMERLTLTVANAVRDAAVDGPATAPAAARPPVPVAAATGLESERAVQQPDQVMAAANLQASATLAAPAHSMKAEPPAEADLRIAAGRQLLTGSCEPACGPLAAGRQLTAASCGPLDSPWAPVIAAAEAVTAVELAAAAVQLANVAVEVAEAAVAEEQEEAAREEEEAEEEEQVLVAAEQKADKQPEEMQKEGQQPEQVAVLASEADAAAAAAAAEPQCAAADPLPAAEASNNVQGPLAAAPAEPAEWAPNGAAVRPGMSVEAAAQDIEGWIAAWHGGAEGQELCDSQAALELAPQPSAAVGGSQEAAVVDIGEQAAAQLQADEVYATPASATALVRLMPPSPSAAAAVLGAITADAPVAATPVHALEQTAAGPGEVVVAEIVGEEEQQAVHENKSDSESERGTEADQPDGPPPVVSTEPTAQEREAAYKARISAVLAESKLAAAHAHPASGGSPGSTPFAQQGQGRQLQQVQEQRMSQLAMRSKHVDCLQGAPAFRAAAGYQPRAARVPAPQAAAASRAQQRRAEEEALLATSNRILQNLAALEAAERLRLAEQEQEQEQVVAPRHPRIAAAAEWLWQAWQAFLRNCLRVLAGLAAAFSSLGHGAERLADRLSGISTSSTDDSSPTIAVPAAAGSSLHNPAPAIAADSHAGVAKH</sequence>
<evidence type="ECO:0000256" key="1">
    <source>
        <dbReference type="SAM" id="Coils"/>
    </source>
</evidence>
<comment type="caution">
    <text evidence="3">The sequence shown here is derived from an EMBL/GenBank/DDBJ whole genome shotgun (WGS) entry which is preliminary data.</text>
</comment>
<feature type="region of interest" description="Disordered" evidence="2">
    <location>
        <begin position="480"/>
        <end position="520"/>
    </location>
</feature>
<dbReference type="AlphaFoldDB" id="A0A9D4TSB7"/>
<evidence type="ECO:0000313" key="3">
    <source>
        <dbReference type="EMBL" id="KAI3433346.1"/>
    </source>
</evidence>
<reference evidence="3" key="2">
    <citation type="submission" date="2020-11" db="EMBL/GenBank/DDBJ databases">
        <authorList>
            <person name="Cecchin M."/>
            <person name="Marcolungo L."/>
            <person name="Rossato M."/>
            <person name="Girolomoni L."/>
            <person name="Cosentino E."/>
            <person name="Cuine S."/>
            <person name="Li-Beisson Y."/>
            <person name="Delledonne M."/>
            <person name="Ballottari M."/>
        </authorList>
    </citation>
    <scope>NUCLEOTIDE SEQUENCE</scope>
    <source>
        <strain evidence="3">211/11P</strain>
        <tissue evidence="3">Whole cell</tissue>
    </source>
</reference>
<accession>A0A9D4TSB7</accession>
<feature type="region of interest" description="Disordered" evidence="2">
    <location>
        <begin position="538"/>
        <end position="571"/>
    </location>
</feature>
<dbReference type="Proteomes" id="UP001055712">
    <property type="component" value="Unassembled WGS sequence"/>
</dbReference>
<evidence type="ECO:0000256" key="2">
    <source>
        <dbReference type="SAM" id="MobiDB-lite"/>
    </source>
</evidence>
<reference evidence="3" key="1">
    <citation type="journal article" date="2019" name="Plant J.">
        <title>Chlorella vulgaris genome assembly and annotation reveals the molecular basis for metabolic acclimation to high light conditions.</title>
        <authorList>
            <person name="Cecchin M."/>
            <person name="Marcolungo L."/>
            <person name="Rossato M."/>
            <person name="Girolomoni L."/>
            <person name="Cosentino E."/>
            <person name="Cuine S."/>
            <person name="Li-Beisson Y."/>
            <person name="Delledonne M."/>
            <person name="Ballottari M."/>
        </authorList>
    </citation>
    <scope>NUCLEOTIDE SEQUENCE</scope>
    <source>
        <strain evidence="3">211/11P</strain>
    </source>
</reference>
<protein>
    <submittedName>
        <fullName evidence="3">Uncharacterized protein</fullName>
    </submittedName>
</protein>
<feature type="region of interest" description="Disordered" evidence="2">
    <location>
        <begin position="1"/>
        <end position="42"/>
    </location>
</feature>
<name>A0A9D4TSB7_CHLVU</name>
<keyword evidence="4" id="KW-1185">Reference proteome</keyword>
<feature type="compositionally biased region" description="Basic and acidic residues" evidence="2">
    <location>
        <begin position="483"/>
        <end position="499"/>
    </location>
</feature>
<feature type="compositionally biased region" description="Low complexity" evidence="2">
    <location>
        <begin position="556"/>
        <end position="571"/>
    </location>
</feature>
<gene>
    <name evidence="3" type="ORF">D9Q98_003164</name>
</gene>